<dbReference type="Proteomes" id="UP001157069">
    <property type="component" value="Unassembled WGS sequence"/>
</dbReference>
<dbReference type="EMBL" id="BSVA01000001">
    <property type="protein sequence ID" value="GMA91769.1"/>
    <property type="molecule type" value="Genomic_DNA"/>
</dbReference>
<evidence type="ECO:0000256" key="2">
    <source>
        <dbReference type="SAM" id="Phobius"/>
    </source>
</evidence>
<feature type="compositionally biased region" description="Low complexity" evidence="1">
    <location>
        <begin position="273"/>
        <end position="288"/>
    </location>
</feature>
<dbReference type="InterPro" id="IPR025637">
    <property type="entry name" value="DUF4333"/>
</dbReference>
<sequence length="516" mass="51017">MPEAFAAHVGTLVEERVVAPVEAPAEAPLEERVPEFAFAMTATEATTDDGTVRSTVDELAHPGRHVAPLDAEPESESAPTAPLAGPSRPPVPAALLEAQASAAPVMTVPVVEPEPSIALPTAPAPAPVATAAAATASAMPGFTMPSFTEPSAPQANAAQQSAAQPGAPQPPAPQASAQPAFATPTFAEPVAPAPAAAAAEGFVMPNLATPLVMPDEAPAPLGRHADEPAYVPEAPKQAAPAPAPVGFTSSADPTIANRYRQAIHAPEQPEADPLGAPLGTPLAPTLGGSPAPLGTSPAQPGWAGMPLPGPGGAAPGYAPAPGGYAAPGAAPGFAPAAGLAPTPGYAPTPSYAPASYAAPTGSNKAAKLALSSGISSLAALAFIIFGRILIVPSVLSLVAIVAGIVGLVLARRAGVGKWSALGGLLMGIATSVTLTVSLVVTVMGAFALDTSLVEDDIVANAAPLYGVDVVSANCPDDVSALTTTSFTCTAFDSSGGAYLVEVELTDDGYLSWELQL</sequence>
<keyword evidence="2" id="KW-0812">Transmembrane</keyword>
<feature type="region of interest" description="Disordered" evidence="1">
    <location>
        <begin position="268"/>
        <end position="307"/>
    </location>
</feature>
<evidence type="ECO:0000313" key="4">
    <source>
        <dbReference type="EMBL" id="GMA91769.1"/>
    </source>
</evidence>
<feature type="compositionally biased region" description="Low complexity" evidence="1">
    <location>
        <begin position="150"/>
        <end position="166"/>
    </location>
</feature>
<feature type="transmembrane region" description="Helical" evidence="2">
    <location>
        <begin position="377"/>
        <end position="410"/>
    </location>
</feature>
<organism evidence="4 5">
    <name type="scientific">Homoserinibacter gongjuensis</name>
    <dbReference type="NCBI Taxonomy" id="1162968"/>
    <lineage>
        <taxon>Bacteria</taxon>
        <taxon>Bacillati</taxon>
        <taxon>Actinomycetota</taxon>
        <taxon>Actinomycetes</taxon>
        <taxon>Micrococcales</taxon>
        <taxon>Microbacteriaceae</taxon>
        <taxon>Homoserinibacter</taxon>
    </lineage>
</organism>
<feature type="transmembrane region" description="Helical" evidence="2">
    <location>
        <begin position="422"/>
        <end position="448"/>
    </location>
</feature>
<comment type="caution">
    <text evidence="4">The sequence shown here is derived from an EMBL/GenBank/DDBJ whole genome shotgun (WGS) entry which is preliminary data.</text>
</comment>
<keyword evidence="5" id="KW-1185">Reference proteome</keyword>
<keyword evidence="2" id="KW-1133">Transmembrane helix</keyword>
<evidence type="ECO:0000313" key="5">
    <source>
        <dbReference type="Proteomes" id="UP001157069"/>
    </source>
</evidence>
<evidence type="ECO:0000256" key="1">
    <source>
        <dbReference type="SAM" id="MobiDB-lite"/>
    </source>
</evidence>
<name>A0ABQ6JUU8_9MICO</name>
<keyword evidence="2" id="KW-0472">Membrane</keyword>
<gene>
    <name evidence="4" type="ORF">GCM10025869_22980</name>
</gene>
<proteinExistence type="predicted"/>
<feature type="region of interest" description="Disordered" evidence="1">
    <location>
        <begin position="142"/>
        <end position="178"/>
    </location>
</feature>
<dbReference type="Pfam" id="PF14230">
    <property type="entry name" value="DUF4333"/>
    <property type="match status" value="1"/>
</dbReference>
<evidence type="ECO:0000259" key="3">
    <source>
        <dbReference type="Pfam" id="PF14230"/>
    </source>
</evidence>
<feature type="domain" description="DUF4333" evidence="3">
    <location>
        <begin position="442"/>
        <end position="507"/>
    </location>
</feature>
<feature type="region of interest" description="Disordered" evidence="1">
    <location>
        <begin position="67"/>
        <end position="87"/>
    </location>
</feature>
<reference evidence="5" key="1">
    <citation type="journal article" date="2019" name="Int. J. Syst. Evol. Microbiol.">
        <title>The Global Catalogue of Microorganisms (GCM) 10K type strain sequencing project: providing services to taxonomists for standard genome sequencing and annotation.</title>
        <authorList>
            <consortium name="The Broad Institute Genomics Platform"/>
            <consortium name="The Broad Institute Genome Sequencing Center for Infectious Disease"/>
            <person name="Wu L."/>
            <person name="Ma J."/>
        </authorList>
    </citation>
    <scope>NUCLEOTIDE SEQUENCE [LARGE SCALE GENOMIC DNA]</scope>
    <source>
        <strain evidence="5">NBRC 108755</strain>
    </source>
</reference>
<protein>
    <recommendedName>
        <fullName evidence="3">DUF4333 domain-containing protein</fullName>
    </recommendedName>
</protein>
<accession>A0ABQ6JUU8</accession>